<dbReference type="InterPro" id="IPR009799">
    <property type="entry name" value="EthD_dom"/>
</dbReference>
<dbReference type="KEGG" id="doe:DENOEST_0621"/>
<protein>
    <submittedName>
        <fullName evidence="2">Ethyl tert-butyl ether degradation protein EthD</fullName>
    </submittedName>
</protein>
<dbReference type="GO" id="GO:0016491">
    <property type="term" value="F:oxidoreductase activity"/>
    <property type="evidence" value="ECO:0007669"/>
    <property type="project" value="InterPro"/>
</dbReference>
<reference evidence="2 3" key="1">
    <citation type="submission" date="2020-03" db="EMBL/GenBank/DDBJ databases">
        <authorList>
            <consortium name="Genoscope - CEA"/>
            <person name="William W."/>
        </authorList>
    </citation>
    <scope>NUCLEOTIDE SEQUENCE [LARGE SCALE GENOMIC DNA]</scope>
    <source>
        <strain evidence="3">DSM 16959</strain>
    </source>
</reference>
<dbReference type="AlphaFoldDB" id="A0A6S6XPH7"/>
<evidence type="ECO:0000259" key="1">
    <source>
        <dbReference type="Pfam" id="PF07110"/>
    </source>
</evidence>
<dbReference type="Pfam" id="PF07110">
    <property type="entry name" value="EthD"/>
    <property type="match status" value="1"/>
</dbReference>
<name>A0A6S6XPH7_9PROT</name>
<evidence type="ECO:0000313" key="2">
    <source>
        <dbReference type="EMBL" id="CAB1367786.1"/>
    </source>
</evidence>
<sequence>MFKAIGLLKRKSGISRQDFISYYENQHAPLVLRLMPEVLDYRRNFLPQEESDLLGYDSLTEFWFADRAAYEAGLARFEDPHVFAELAADEENFLDRSRTRMFPVDERCSKTLLNDC</sequence>
<dbReference type="Gene3D" id="3.30.70.100">
    <property type="match status" value="1"/>
</dbReference>
<dbReference type="RefSeq" id="WP_145769922.1">
    <property type="nucleotide sequence ID" value="NZ_LR778301.1"/>
</dbReference>
<feature type="domain" description="EthD" evidence="1">
    <location>
        <begin position="11"/>
        <end position="97"/>
    </location>
</feature>
<keyword evidence="3" id="KW-1185">Reference proteome</keyword>
<gene>
    <name evidence="2" type="ORF">DENOEST_0621</name>
</gene>
<dbReference type="EMBL" id="LR778301">
    <property type="protein sequence ID" value="CAB1367786.1"/>
    <property type="molecule type" value="Genomic_DNA"/>
</dbReference>
<dbReference type="Proteomes" id="UP000515733">
    <property type="component" value="Chromosome"/>
</dbReference>
<dbReference type="InterPro" id="IPR011008">
    <property type="entry name" value="Dimeric_a/b-barrel"/>
</dbReference>
<dbReference type="NCBIfam" id="TIGR02118">
    <property type="entry name" value="EthD family reductase"/>
    <property type="match status" value="1"/>
</dbReference>
<dbReference type="OrthoDB" id="8611253at2"/>
<accession>A0A6S6XPH7</accession>
<organism evidence="2 3">
    <name type="scientific">Denitratisoma oestradiolicum</name>
    <dbReference type="NCBI Taxonomy" id="311182"/>
    <lineage>
        <taxon>Bacteria</taxon>
        <taxon>Pseudomonadati</taxon>
        <taxon>Pseudomonadota</taxon>
        <taxon>Betaproteobacteria</taxon>
        <taxon>Nitrosomonadales</taxon>
        <taxon>Sterolibacteriaceae</taxon>
        <taxon>Denitratisoma</taxon>
    </lineage>
</organism>
<proteinExistence type="predicted"/>
<dbReference type="SUPFAM" id="SSF54909">
    <property type="entry name" value="Dimeric alpha+beta barrel"/>
    <property type="match status" value="1"/>
</dbReference>
<evidence type="ECO:0000313" key="3">
    <source>
        <dbReference type="Proteomes" id="UP000515733"/>
    </source>
</evidence>